<dbReference type="InterPro" id="IPR036116">
    <property type="entry name" value="FN3_sf"/>
</dbReference>
<reference evidence="7 8" key="1">
    <citation type="submission" date="2016-06" db="EMBL/GenBank/DDBJ databases">
        <authorList>
            <person name="Kjaerup R.B."/>
            <person name="Dalgaard T.S."/>
            <person name="Juul-Madsen H.R."/>
        </authorList>
    </citation>
    <scope>NUCLEOTIDE SEQUENCE [LARGE SCALE GENOMIC DNA]</scope>
    <source>
        <strain evidence="7 8">CECT 8886</strain>
    </source>
</reference>
<dbReference type="Pfam" id="PF00041">
    <property type="entry name" value="fn3"/>
    <property type="match status" value="1"/>
</dbReference>
<evidence type="ECO:0000256" key="4">
    <source>
        <dbReference type="RuleBase" id="RU361169"/>
    </source>
</evidence>
<organism evidence="7 8">
    <name type="scientific">Marinomonas spartinae</name>
    <dbReference type="NCBI Taxonomy" id="1792290"/>
    <lineage>
        <taxon>Bacteria</taxon>
        <taxon>Pseudomonadati</taxon>
        <taxon>Pseudomonadota</taxon>
        <taxon>Gammaproteobacteria</taxon>
        <taxon>Oceanospirillales</taxon>
        <taxon>Oceanospirillaceae</taxon>
        <taxon>Marinomonas</taxon>
    </lineage>
</organism>
<evidence type="ECO:0000313" key="7">
    <source>
        <dbReference type="EMBL" id="SBS36236.1"/>
    </source>
</evidence>
<dbReference type="GO" id="GO:0033917">
    <property type="term" value="F:exo-poly-alpha-galacturonosidase activity"/>
    <property type="evidence" value="ECO:0007669"/>
    <property type="project" value="UniProtKB-EC"/>
</dbReference>
<dbReference type="InterPro" id="IPR011050">
    <property type="entry name" value="Pectin_lyase_fold/virulence"/>
</dbReference>
<dbReference type="InterPro" id="IPR013783">
    <property type="entry name" value="Ig-like_fold"/>
</dbReference>
<dbReference type="CDD" id="cd00063">
    <property type="entry name" value="FN3"/>
    <property type="match status" value="1"/>
</dbReference>
<dbReference type="EC" id="3.2.1.82" evidence="7"/>
<dbReference type="InterPro" id="IPR000743">
    <property type="entry name" value="Glyco_hydro_28"/>
</dbReference>
<feature type="signal peptide" evidence="5">
    <location>
        <begin position="1"/>
        <end position="26"/>
    </location>
</feature>
<dbReference type="InterPro" id="IPR012334">
    <property type="entry name" value="Pectin_lyas_fold"/>
</dbReference>
<evidence type="ECO:0000256" key="5">
    <source>
        <dbReference type="SAM" id="SignalP"/>
    </source>
</evidence>
<protein>
    <submittedName>
        <fullName evidence="7">Exo-poly-alpha-D-galacturonosidase</fullName>
        <ecNumber evidence="7">3.2.1.82</ecNumber>
    </submittedName>
</protein>
<dbReference type="PANTHER" id="PTHR31339">
    <property type="entry name" value="PECTIN LYASE-RELATED"/>
    <property type="match status" value="1"/>
</dbReference>
<dbReference type="OrthoDB" id="9795222at2"/>
<dbReference type="Gene3D" id="2.60.40.10">
    <property type="entry name" value="Immunoglobulins"/>
    <property type="match status" value="1"/>
</dbReference>
<dbReference type="PANTHER" id="PTHR31339:SF9">
    <property type="entry name" value="PLASMIN AND FIBRONECTIN-BINDING PROTEIN A"/>
    <property type="match status" value="1"/>
</dbReference>
<dbReference type="STRING" id="1792290.MSP8886_03619"/>
<evidence type="ECO:0000259" key="6">
    <source>
        <dbReference type="PROSITE" id="PS50853"/>
    </source>
</evidence>
<dbReference type="AlphaFoldDB" id="A0A1A8TSF0"/>
<proteinExistence type="inferred from homology"/>
<dbReference type="Pfam" id="PF12708">
    <property type="entry name" value="Pect-lyase_RHGA_epim"/>
    <property type="match status" value="1"/>
</dbReference>
<dbReference type="InterPro" id="IPR051801">
    <property type="entry name" value="GH28_Enzymes"/>
</dbReference>
<dbReference type="InterPro" id="IPR024535">
    <property type="entry name" value="RHGA/B-epi-like_pectate_lyase"/>
</dbReference>
<feature type="chain" id="PRO_5008379260" evidence="5">
    <location>
        <begin position="27"/>
        <end position="596"/>
    </location>
</feature>
<evidence type="ECO:0000313" key="8">
    <source>
        <dbReference type="Proteomes" id="UP000092544"/>
    </source>
</evidence>
<keyword evidence="5" id="KW-0732">Signal</keyword>
<comment type="similarity">
    <text evidence="1 4">Belongs to the glycosyl hydrolase 28 family.</text>
</comment>
<dbReference type="Gene3D" id="2.160.20.10">
    <property type="entry name" value="Single-stranded right-handed beta-helix, Pectin lyase-like"/>
    <property type="match status" value="1"/>
</dbReference>
<name>A0A1A8TSF0_9GAMM</name>
<gene>
    <name evidence="7" type="primary">pehX</name>
    <name evidence="7" type="ORF">MSP8886_03619</name>
</gene>
<dbReference type="SUPFAM" id="SSF49265">
    <property type="entry name" value="Fibronectin type III"/>
    <property type="match status" value="1"/>
</dbReference>
<dbReference type="GO" id="GO:0005975">
    <property type="term" value="P:carbohydrate metabolic process"/>
    <property type="evidence" value="ECO:0007669"/>
    <property type="project" value="InterPro"/>
</dbReference>
<dbReference type="InterPro" id="IPR003961">
    <property type="entry name" value="FN3_dom"/>
</dbReference>
<dbReference type="Pfam" id="PF00295">
    <property type="entry name" value="Glyco_hydro_28"/>
    <property type="match status" value="1"/>
</dbReference>
<keyword evidence="3 4" id="KW-0326">Glycosidase</keyword>
<keyword evidence="8" id="KW-1185">Reference proteome</keyword>
<dbReference type="GO" id="GO:0004650">
    <property type="term" value="F:polygalacturonase activity"/>
    <property type="evidence" value="ECO:0007669"/>
    <property type="project" value="InterPro"/>
</dbReference>
<dbReference type="Proteomes" id="UP000092544">
    <property type="component" value="Unassembled WGS sequence"/>
</dbReference>
<evidence type="ECO:0000256" key="3">
    <source>
        <dbReference type="ARBA" id="ARBA00023295"/>
    </source>
</evidence>
<keyword evidence="2 4" id="KW-0378">Hydrolase</keyword>
<dbReference type="SUPFAM" id="SSF51126">
    <property type="entry name" value="Pectin lyase-like"/>
    <property type="match status" value="1"/>
</dbReference>
<feature type="domain" description="Fibronectin type-III" evidence="6">
    <location>
        <begin position="28"/>
        <end position="144"/>
    </location>
</feature>
<dbReference type="RefSeq" id="WP_083201023.1">
    <property type="nucleotide sequence ID" value="NZ_FLOB01000012.1"/>
</dbReference>
<dbReference type="EMBL" id="FLOB01000012">
    <property type="protein sequence ID" value="SBS36236.1"/>
    <property type="molecule type" value="Genomic_DNA"/>
</dbReference>
<dbReference type="PROSITE" id="PS50853">
    <property type="entry name" value="FN3"/>
    <property type="match status" value="1"/>
</dbReference>
<evidence type="ECO:0000256" key="2">
    <source>
        <dbReference type="ARBA" id="ARBA00022801"/>
    </source>
</evidence>
<accession>A0A1A8TSF0</accession>
<sequence length="596" mass="64745">MTMKYIVSFIRASLALLMILASAAQAEERLNLQSPAASADDHSLLLTWTPPGKITNIQAYQILENGHVIGQAKSHNIDSAAEPFIDHFYKNNPSDFTQKIVWQSAKISDLSPDTSYQFQVQALDKNGQILNTSQVLTLKTTPRPTQRNISAFGAKGDGKTDNTLAIQQAIASCPTHCELTIPAGTFVTGAIYLKSNMTLHLAKGAKLLGSSHADDYPIINKTPSALINVLQSPATDSKTFTNVRIVGNGIIDGNGWKQSADRYQNYLQHSQPHYLHGSNKLYKNYGLLAKSQVESGIQHGMSAHKAYGSMRSNLVYLRKVTNLYVEGVTLRNPANHAIVSSSNKNATYNSLKVETYDVNNGDGIDISRGTNTLVLNSYFDVGDDAINFAAGAGAKAASEQGVNGAWLFNNFIYHAHGGVVLGSRTGSGIKHIVAENNVMVKTDIGLRAKSSDTIGGGASDVIFRNTALSDLEDQAFLLTLQYGDPNEVTQYEPAATPAQFSDFRINHVSVDGIAGKKPSIQILTGFTHSSYHKNIYFNDVHLKNVMPTDIEDLLDSQFNNVIFSQLKKGTSPWYFHHVYGVTVDGKAASTKAPDSD</sequence>
<evidence type="ECO:0000256" key="1">
    <source>
        <dbReference type="ARBA" id="ARBA00008834"/>
    </source>
</evidence>
<dbReference type="SMART" id="SM00060">
    <property type="entry name" value="FN3"/>
    <property type="match status" value="1"/>
</dbReference>